<organism evidence="2 3">
    <name type="scientific">Streptomyces hesseae</name>
    <dbReference type="NCBI Taxonomy" id="3075519"/>
    <lineage>
        <taxon>Bacteria</taxon>
        <taxon>Bacillati</taxon>
        <taxon>Actinomycetota</taxon>
        <taxon>Actinomycetes</taxon>
        <taxon>Kitasatosporales</taxon>
        <taxon>Streptomycetaceae</taxon>
        <taxon>Streptomyces</taxon>
    </lineage>
</organism>
<comment type="caution">
    <text evidence="2">The sequence shown here is derived from an EMBL/GenBank/DDBJ whole genome shotgun (WGS) entry which is preliminary data.</text>
</comment>
<dbReference type="Gene3D" id="3.40.710.10">
    <property type="entry name" value="DD-peptidase/beta-lactamase superfamily"/>
    <property type="match status" value="1"/>
</dbReference>
<dbReference type="InterPro" id="IPR052907">
    <property type="entry name" value="Beta-lactamase/esterase"/>
</dbReference>
<evidence type="ECO:0000259" key="1">
    <source>
        <dbReference type="Pfam" id="PF00144"/>
    </source>
</evidence>
<dbReference type="InterPro" id="IPR001466">
    <property type="entry name" value="Beta-lactam-related"/>
</dbReference>
<protein>
    <submittedName>
        <fullName evidence="2">Serine hydrolase domain-containing protein</fullName>
        <ecNumber evidence="2">3.1.1.103</ecNumber>
    </submittedName>
</protein>
<name>A0ABU2T020_9ACTN</name>
<gene>
    <name evidence="2" type="ORF">RM609_31140</name>
</gene>
<feature type="domain" description="Beta-lactamase-related" evidence="1">
    <location>
        <begin position="29"/>
        <end position="365"/>
    </location>
</feature>
<dbReference type="Pfam" id="PF00144">
    <property type="entry name" value="Beta-lactamase"/>
    <property type="match status" value="1"/>
</dbReference>
<dbReference type="GO" id="GO:0016787">
    <property type="term" value="F:hydrolase activity"/>
    <property type="evidence" value="ECO:0007669"/>
    <property type="project" value="UniProtKB-KW"/>
</dbReference>
<dbReference type="RefSeq" id="WP_311615450.1">
    <property type="nucleotide sequence ID" value="NZ_JAVRFI010000031.1"/>
</dbReference>
<dbReference type="SUPFAM" id="SSF56601">
    <property type="entry name" value="beta-lactamase/transpeptidase-like"/>
    <property type="match status" value="1"/>
</dbReference>
<dbReference type="InterPro" id="IPR012338">
    <property type="entry name" value="Beta-lactam/transpept-like"/>
</dbReference>
<evidence type="ECO:0000313" key="3">
    <source>
        <dbReference type="Proteomes" id="UP001180531"/>
    </source>
</evidence>
<dbReference type="PANTHER" id="PTHR43319:SF3">
    <property type="entry name" value="BETA-LACTAMASE-RELATED DOMAIN-CONTAINING PROTEIN"/>
    <property type="match status" value="1"/>
</dbReference>
<keyword evidence="3" id="KW-1185">Reference proteome</keyword>
<dbReference type="EMBL" id="JAVRFI010000031">
    <property type="protein sequence ID" value="MDT0453509.1"/>
    <property type="molecule type" value="Genomic_DNA"/>
</dbReference>
<dbReference type="EC" id="3.1.1.103" evidence="2"/>
<keyword evidence="2" id="KW-0378">Hydrolase</keyword>
<proteinExistence type="predicted"/>
<accession>A0ABU2T020</accession>
<evidence type="ECO:0000313" key="2">
    <source>
        <dbReference type="EMBL" id="MDT0453509.1"/>
    </source>
</evidence>
<sequence>MSDNGLDNGNAHVAQGTVAEGFEPVREAFEATLAEERAGHSAQLAAYVNGKQVVDLWGGPEITGDSLTGVFSSSKGAAHLVVALLVQDGTLDLDEEVRHYWPEFGSAGKEHVTLRDLLAHRAGLMGADGGFTPEELADDRLIAERLAGQRPYWRPGTAFGYHAFVIGALTGEVVRRVTGQTLQEVYEDRIRAPYGLDFYLGLPEEQEHRWLSTQPMDPTPEQQRELALGAAGPESFRGIAFNINHPKHPTNLESLPNSREVRAGGQASAGGVASARGLARMYAAAISEVDGKAPLLTAETAARVAEVHSFGPDLALGGITHAFGLGFAVTGVDYPFLGARSFGHSGAAGSQAFADPSAGLAFGYNRRRFAFPGGAAPEAATLAKVVHDCAVRA</sequence>
<dbReference type="PANTHER" id="PTHR43319">
    <property type="entry name" value="BETA-LACTAMASE-RELATED"/>
    <property type="match status" value="1"/>
</dbReference>
<reference evidence="2" key="1">
    <citation type="submission" date="2024-05" db="EMBL/GenBank/DDBJ databases">
        <title>30 novel species of actinomycetes from the DSMZ collection.</title>
        <authorList>
            <person name="Nouioui I."/>
        </authorList>
    </citation>
    <scope>NUCLEOTIDE SEQUENCE</scope>
    <source>
        <strain evidence="2">DSM 40473</strain>
    </source>
</reference>
<dbReference type="Proteomes" id="UP001180531">
    <property type="component" value="Unassembled WGS sequence"/>
</dbReference>